<dbReference type="Proteomes" id="UP001205311">
    <property type="component" value="Unassembled WGS sequence"/>
</dbReference>
<comment type="caution">
    <text evidence="1">The sequence shown here is derived from an EMBL/GenBank/DDBJ whole genome shotgun (WGS) entry which is preliminary data.</text>
</comment>
<dbReference type="EMBL" id="JAMTCP010000015">
    <property type="protein sequence ID" value="MCP2259310.1"/>
    <property type="molecule type" value="Genomic_DNA"/>
</dbReference>
<accession>A0ABT1HV61</accession>
<name>A0ABT1HV61_STRSD</name>
<keyword evidence="2" id="KW-1185">Reference proteome</keyword>
<gene>
    <name evidence="1" type="ORF">LX15_003011</name>
</gene>
<reference evidence="1 2" key="1">
    <citation type="submission" date="2022-06" db="EMBL/GenBank/DDBJ databases">
        <title>Genomic Encyclopedia of Archaeal and Bacterial Type Strains, Phase II (KMG-II): from individual species to whole genera.</title>
        <authorList>
            <person name="Goeker M."/>
        </authorList>
    </citation>
    <scope>NUCLEOTIDE SEQUENCE [LARGE SCALE GENOMIC DNA]</scope>
    <source>
        <strain evidence="1 2">DSM 40477</strain>
    </source>
</reference>
<protein>
    <submittedName>
        <fullName evidence="1">Uncharacterized protein</fullName>
    </submittedName>
</protein>
<evidence type="ECO:0000313" key="2">
    <source>
        <dbReference type="Proteomes" id="UP001205311"/>
    </source>
</evidence>
<organism evidence="1 2">
    <name type="scientific">Streptoalloteichus tenebrarius (strain ATCC 17920 / DSM 40477 / JCM 4838 / CBS 697.72 / NBRC 16177 / NCIMB 11028 / NRRL B-12390 / A12253. 1 / ISP 5477)</name>
    <name type="common">Streptomyces tenebrarius</name>
    <dbReference type="NCBI Taxonomy" id="1933"/>
    <lineage>
        <taxon>Bacteria</taxon>
        <taxon>Bacillati</taxon>
        <taxon>Actinomycetota</taxon>
        <taxon>Actinomycetes</taxon>
        <taxon>Pseudonocardiales</taxon>
        <taxon>Pseudonocardiaceae</taxon>
        <taxon>Streptoalloteichus</taxon>
    </lineage>
</organism>
<proteinExistence type="predicted"/>
<evidence type="ECO:0000313" key="1">
    <source>
        <dbReference type="EMBL" id="MCP2259310.1"/>
    </source>
</evidence>
<sequence>MARSEWHRIFFDGRSLVGLLGYSENAYLRGRSVELPTAACWTSTLTEVT</sequence>